<dbReference type="InterPro" id="IPR046200">
    <property type="entry name" value="DUF6233"/>
</dbReference>
<proteinExistence type="predicted"/>
<dbReference type="EMBL" id="JBHMAR010000060">
    <property type="protein sequence ID" value="MFB9738841.1"/>
    <property type="molecule type" value="Genomic_DNA"/>
</dbReference>
<organism evidence="1 2">
    <name type="scientific">Streptomyces thermocoprophilus</name>
    <dbReference type="NCBI Taxonomy" id="78356"/>
    <lineage>
        <taxon>Bacteria</taxon>
        <taxon>Bacillati</taxon>
        <taxon>Actinomycetota</taxon>
        <taxon>Actinomycetes</taxon>
        <taxon>Kitasatosporales</taxon>
        <taxon>Streptomycetaceae</taxon>
        <taxon>Streptomyces</taxon>
    </lineage>
</organism>
<name>A0ABV5VM08_9ACTN</name>
<comment type="caution">
    <text evidence="1">The sequence shown here is derived from an EMBL/GenBank/DDBJ whole genome shotgun (WGS) entry which is preliminary data.</text>
</comment>
<accession>A0ABV5VM08</accession>
<evidence type="ECO:0000313" key="2">
    <source>
        <dbReference type="Proteomes" id="UP001589703"/>
    </source>
</evidence>
<dbReference type="Pfam" id="PF19746">
    <property type="entry name" value="DUF6233"/>
    <property type="match status" value="1"/>
</dbReference>
<keyword evidence="2" id="KW-1185">Reference proteome</keyword>
<reference evidence="1 2" key="1">
    <citation type="submission" date="2024-09" db="EMBL/GenBank/DDBJ databases">
        <authorList>
            <person name="Sun Q."/>
            <person name="Mori K."/>
        </authorList>
    </citation>
    <scope>NUCLEOTIDE SEQUENCE [LARGE SCALE GENOMIC DNA]</scope>
    <source>
        <strain evidence="1 2">JCM 10918</strain>
    </source>
</reference>
<gene>
    <name evidence="1" type="ORF">ACFFRO_27570</name>
</gene>
<sequence length="59" mass="6374">MQHGLNPKNVDAVHTGDCWTAEGAERCCPVSRDQAVEAIRYQVLACSFCPPDSALGLLE</sequence>
<dbReference type="RefSeq" id="WP_385860117.1">
    <property type="nucleotide sequence ID" value="NZ_JBHMAR010000060.1"/>
</dbReference>
<evidence type="ECO:0000313" key="1">
    <source>
        <dbReference type="EMBL" id="MFB9738841.1"/>
    </source>
</evidence>
<protein>
    <submittedName>
        <fullName evidence="1">DUF6233 domain-containing protein</fullName>
    </submittedName>
</protein>
<dbReference type="Proteomes" id="UP001589703">
    <property type="component" value="Unassembled WGS sequence"/>
</dbReference>